<gene>
    <name evidence="2" type="ORF">DI623_06250</name>
</gene>
<organism evidence="2 3">
    <name type="scientific">Sphingomonas sanxanigenens</name>
    <dbReference type="NCBI Taxonomy" id="397260"/>
    <lineage>
        <taxon>Bacteria</taxon>
        <taxon>Pseudomonadati</taxon>
        <taxon>Pseudomonadota</taxon>
        <taxon>Alphaproteobacteria</taxon>
        <taxon>Sphingomonadales</taxon>
        <taxon>Sphingomonadaceae</taxon>
        <taxon>Sphingomonas</taxon>
    </lineage>
</organism>
<dbReference type="AlphaFoldDB" id="A0A2W5A7G1"/>
<keyword evidence="2" id="KW-0808">Transferase</keyword>
<dbReference type="EMBL" id="QFNN01000025">
    <property type="protein sequence ID" value="PZO90570.1"/>
    <property type="molecule type" value="Genomic_DNA"/>
</dbReference>
<evidence type="ECO:0000313" key="3">
    <source>
        <dbReference type="Proteomes" id="UP000249066"/>
    </source>
</evidence>
<dbReference type="GO" id="GO:0016740">
    <property type="term" value="F:transferase activity"/>
    <property type="evidence" value="ECO:0007669"/>
    <property type="project" value="UniProtKB-KW"/>
</dbReference>
<protein>
    <submittedName>
        <fullName evidence="2">GNAT family N-acetyltransferase</fullName>
    </submittedName>
</protein>
<feature type="domain" description="BioF2-like acetyltransferase" evidence="1">
    <location>
        <begin position="101"/>
        <end position="244"/>
    </location>
</feature>
<evidence type="ECO:0000313" key="2">
    <source>
        <dbReference type="EMBL" id="PZO90570.1"/>
    </source>
</evidence>
<dbReference type="SUPFAM" id="SSF55729">
    <property type="entry name" value="Acyl-CoA N-acyltransferases (Nat)"/>
    <property type="match status" value="1"/>
</dbReference>
<proteinExistence type="predicted"/>
<reference evidence="2 3" key="1">
    <citation type="submission" date="2017-08" db="EMBL/GenBank/DDBJ databases">
        <title>Infants hospitalized years apart are colonized by the same room-sourced microbial strains.</title>
        <authorList>
            <person name="Brooks B."/>
            <person name="Olm M.R."/>
            <person name="Firek B.A."/>
            <person name="Baker R."/>
            <person name="Thomas B.C."/>
            <person name="Morowitz M.J."/>
            <person name="Banfield J.F."/>
        </authorList>
    </citation>
    <scope>NUCLEOTIDE SEQUENCE [LARGE SCALE GENOMIC DNA]</scope>
    <source>
        <strain evidence="2">S2_018_000_R2_101</strain>
    </source>
</reference>
<dbReference type="Gene3D" id="3.40.630.30">
    <property type="match status" value="1"/>
</dbReference>
<dbReference type="InterPro" id="IPR038740">
    <property type="entry name" value="BioF2-like_GNAT_dom"/>
</dbReference>
<sequence length="296" mass="31951">MRPTVIEARPAPIRLTIGARTILSVRRRLHRVAYGIDALLVGGAADLPPLGDADGWLVTSLPAGRAPVATNAIRIERQRYARRYVDLTIGRDAWLAGLSANARAAIGRKLRRIEGRGMRVTAHHEPEAIAVFHAAARAISALTYQEKLLDAGLPEGAGFVAWLTGEAEAGRLRAWLLHIGDRPAAYLCCPADGATLVYRWVGHDPDFASLSPGSVLLCEAIGALIDEGAFARFDFTEGDGQHKRQFATGSVDCVDLLLLRPTIANRALAAMLGGFDGAARLAKRAGFRRLFRPILR</sequence>
<evidence type="ECO:0000259" key="1">
    <source>
        <dbReference type="Pfam" id="PF13480"/>
    </source>
</evidence>
<accession>A0A2W5A7G1</accession>
<dbReference type="InterPro" id="IPR016181">
    <property type="entry name" value="Acyl_CoA_acyltransferase"/>
</dbReference>
<dbReference type="Proteomes" id="UP000249066">
    <property type="component" value="Unassembled WGS sequence"/>
</dbReference>
<comment type="caution">
    <text evidence="2">The sequence shown here is derived from an EMBL/GenBank/DDBJ whole genome shotgun (WGS) entry which is preliminary data.</text>
</comment>
<name>A0A2W5A7G1_9SPHN</name>
<dbReference type="Pfam" id="PF13480">
    <property type="entry name" value="Acetyltransf_6"/>
    <property type="match status" value="1"/>
</dbReference>